<keyword evidence="2" id="KW-1185">Reference proteome</keyword>
<sequence length="261" mass="29753">MEDGDWVRSRDSNSADVPAIPNRSFMLSVYQATQREEQESESSIRASPACSIKREDEDPPVPSAQPSSPMKPPPSSFFAQFKDFTPNDSTPFDDEFGRCMSSQGIAPRTAEYKRQRTRAIRHEIKFHYSSQQPVHDVLLSEVDRERAQRLQVYQNMCRAVGLPVHSSKRACVTALKGVLVNIVDYIDAMRLKRPIEVWTDFAAFRDYTLSDEKRFDCDEAKADGGFLAALLQRLMGPRDGRRKRKRASETGTGQVKRERME</sequence>
<proteinExistence type="predicted"/>
<evidence type="ECO:0000313" key="1">
    <source>
        <dbReference type="EMBL" id="KAI6083170.1"/>
    </source>
</evidence>
<dbReference type="Proteomes" id="UP001497680">
    <property type="component" value="Unassembled WGS sequence"/>
</dbReference>
<dbReference type="EMBL" id="MU394356">
    <property type="protein sequence ID" value="KAI6083170.1"/>
    <property type="molecule type" value="Genomic_DNA"/>
</dbReference>
<gene>
    <name evidence="1" type="ORF">F4821DRAFT_245325</name>
</gene>
<comment type="caution">
    <text evidence="1">The sequence shown here is derived from an EMBL/GenBank/DDBJ whole genome shotgun (WGS) entry which is preliminary data.</text>
</comment>
<name>A0ACC0CSU0_9PEZI</name>
<reference evidence="1 2" key="1">
    <citation type="journal article" date="2022" name="New Phytol.">
        <title>Ecological generalism drives hyperdiversity of secondary metabolite gene clusters in xylarialean endophytes.</title>
        <authorList>
            <person name="Franco M.E.E."/>
            <person name="Wisecaver J.H."/>
            <person name="Arnold A.E."/>
            <person name="Ju Y.M."/>
            <person name="Slot J.C."/>
            <person name="Ahrendt S."/>
            <person name="Moore L.P."/>
            <person name="Eastman K.E."/>
            <person name="Scott K."/>
            <person name="Konkel Z."/>
            <person name="Mondo S.J."/>
            <person name="Kuo A."/>
            <person name="Hayes R.D."/>
            <person name="Haridas S."/>
            <person name="Andreopoulos B."/>
            <person name="Riley R."/>
            <person name="LaButti K."/>
            <person name="Pangilinan J."/>
            <person name="Lipzen A."/>
            <person name="Amirebrahimi M."/>
            <person name="Yan J."/>
            <person name="Adam C."/>
            <person name="Keymanesh K."/>
            <person name="Ng V."/>
            <person name="Louie K."/>
            <person name="Northen T."/>
            <person name="Drula E."/>
            <person name="Henrissat B."/>
            <person name="Hsieh H.M."/>
            <person name="Youens-Clark K."/>
            <person name="Lutzoni F."/>
            <person name="Miadlikowska J."/>
            <person name="Eastwood D.C."/>
            <person name="Hamelin R.C."/>
            <person name="Grigoriev I.V."/>
            <person name="U'Ren J.M."/>
        </authorList>
    </citation>
    <scope>NUCLEOTIDE SEQUENCE [LARGE SCALE GENOMIC DNA]</scope>
    <source>
        <strain evidence="1 2">ER1909</strain>
    </source>
</reference>
<organism evidence="1 2">
    <name type="scientific">Hypoxylon rubiginosum</name>
    <dbReference type="NCBI Taxonomy" id="110542"/>
    <lineage>
        <taxon>Eukaryota</taxon>
        <taxon>Fungi</taxon>
        <taxon>Dikarya</taxon>
        <taxon>Ascomycota</taxon>
        <taxon>Pezizomycotina</taxon>
        <taxon>Sordariomycetes</taxon>
        <taxon>Xylariomycetidae</taxon>
        <taxon>Xylariales</taxon>
        <taxon>Hypoxylaceae</taxon>
        <taxon>Hypoxylon</taxon>
    </lineage>
</organism>
<accession>A0ACC0CSU0</accession>
<evidence type="ECO:0000313" key="2">
    <source>
        <dbReference type="Proteomes" id="UP001497680"/>
    </source>
</evidence>
<protein>
    <submittedName>
        <fullName evidence="1">Uncharacterized protein</fullName>
    </submittedName>
</protein>